<evidence type="ECO:0008006" key="3">
    <source>
        <dbReference type="Google" id="ProtNLM"/>
    </source>
</evidence>
<keyword evidence="2" id="KW-1185">Reference proteome</keyword>
<dbReference type="Proteomes" id="UP001499967">
    <property type="component" value="Unassembled WGS sequence"/>
</dbReference>
<accession>A0ABP4B1F8</accession>
<evidence type="ECO:0000313" key="1">
    <source>
        <dbReference type="EMBL" id="GAA0943102.1"/>
    </source>
</evidence>
<name>A0ABP4B1F8_9PSEU</name>
<comment type="caution">
    <text evidence="1">The sequence shown here is derived from an EMBL/GenBank/DDBJ whole genome shotgun (WGS) entry which is preliminary data.</text>
</comment>
<evidence type="ECO:0000313" key="2">
    <source>
        <dbReference type="Proteomes" id="UP001499967"/>
    </source>
</evidence>
<dbReference type="EMBL" id="BAAAHP010000111">
    <property type="protein sequence ID" value="GAA0943102.1"/>
    <property type="molecule type" value="Genomic_DNA"/>
</dbReference>
<protein>
    <recommendedName>
        <fullName evidence="3">F5/8 type C domain-containing protein</fullName>
    </recommendedName>
</protein>
<reference evidence="2" key="1">
    <citation type="journal article" date="2019" name="Int. J. Syst. Evol. Microbiol.">
        <title>The Global Catalogue of Microorganisms (GCM) 10K type strain sequencing project: providing services to taxonomists for standard genome sequencing and annotation.</title>
        <authorList>
            <consortium name="The Broad Institute Genomics Platform"/>
            <consortium name="The Broad Institute Genome Sequencing Center for Infectious Disease"/>
            <person name="Wu L."/>
            <person name="Ma J."/>
        </authorList>
    </citation>
    <scope>NUCLEOTIDE SEQUENCE [LARGE SCALE GENOMIC DNA]</scope>
    <source>
        <strain evidence="2">JCM 11117</strain>
    </source>
</reference>
<sequence>MADDQSWDLQRSDDEDGWLLTNTSARPAKAVAVEFRGRVDGRPWREGVTINPSVLGAGEQTYIRIFRSDTVTAVEVSWRGRFGRRKRWQAPSSAW</sequence>
<proteinExistence type="predicted"/>
<organism evidence="1 2">
    <name type="scientific">Pseudonocardia zijingensis</name>
    <dbReference type="NCBI Taxonomy" id="153376"/>
    <lineage>
        <taxon>Bacteria</taxon>
        <taxon>Bacillati</taxon>
        <taxon>Actinomycetota</taxon>
        <taxon>Actinomycetes</taxon>
        <taxon>Pseudonocardiales</taxon>
        <taxon>Pseudonocardiaceae</taxon>
        <taxon>Pseudonocardia</taxon>
    </lineage>
</organism>
<gene>
    <name evidence="1" type="ORF">GCM10009559_39770</name>
</gene>
<dbReference type="RefSeq" id="WP_343942971.1">
    <property type="nucleotide sequence ID" value="NZ_BAAAHP010000111.1"/>
</dbReference>